<dbReference type="PANTHER" id="PTHR35800">
    <property type="entry name" value="PROTEIN JAG"/>
    <property type="match status" value="1"/>
</dbReference>
<dbReference type="InterPro" id="IPR036867">
    <property type="entry name" value="R3H_dom_sf"/>
</dbReference>
<comment type="subunit">
    <text evidence="6">Forms a complex with KhpA.</text>
</comment>
<dbReference type="NCBIfam" id="NF041568">
    <property type="entry name" value="Jag_EloR"/>
    <property type="match status" value="1"/>
</dbReference>
<evidence type="ECO:0000256" key="2">
    <source>
        <dbReference type="ARBA" id="ARBA00022884"/>
    </source>
</evidence>
<comment type="similarity">
    <text evidence="6">Belongs to the KhpB RNA-binding protein family.</text>
</comment>
<evidence type="ECO:0000313" key="10">
    <source>
        <dbReference type="Proteomes" id="UP001596505"/>
    </source>
</evidence>
<keyword evidence="1 6" id="KW-0963">Cytoplasm</keyword>
<dbReference type="InterPro" id="IPR034079">
    <property type="entry name" value="R3H_KhpB"/>
</dbReference>
<evidence type="ECO:0000256" key="5">
    <source>
        <dbReference type="ARBA" id="ARBA00023316"/>
    </source>
</evidence>
<dbReference type="Proteomes" id="UP001596505">
    <property type="component" value="Unassembled WGS sequence"/>
</dbReference>
<dbReference type="CDD" id="cd02644">
    <property type="entry name" value="R3H_jag"/>
    <property type="match status" value="1"/>
</dbReference>
<dbReference type="InterPro" id="IPR038247">
    <property type="entry name" value="Jag_N_dom_sf"/>
</dbReference>
<sequence>MREVTKQGKTIEEAVTTALDTLKATKENVIIDVLEEPKKGLLGVIGVKPALVKVTLKTLPIDIAIDYLKNIMSKIGMSADIKVIEQDDRNIECQIMTQDPALIIGKRGQTLNAIQFLANLVINKHSDHKVKLTLDVESYRLRRKESLERLAGRTAERVTKFGRPVKLDPMPSYERKVIHTALQSSDRVTTRSEGEEPQRYVVVFPKES</sequence>
<dbReference type="InterPro" id="IPR009019">
    <property type="entry name" value="KH_sf_prok-type"/>
</dbReference>
<evidence type="ECO:0000259" key="7">
    <source>
        <dbReference type="PROSITE" id="PS50823"/>
    </source>
</evidence>
<evidence type="ECO:0000256" key="3">
    <source>
        <dbReference type="ARBA" id="ARBA00022960"/>
    </source>
</evidence>
<dbReference type="Gene3D" id="3.30.300.20">
    <property type="match status" value="1"/>
</dbReference>
<gene>
    <name evidence="9" type="primary">jag</name>
    <name evidence="6" type="synonym">eloR</name>
    <name evidence="6" type="synonym">khpB</name>
    <name evidence="9" type="ORF">ACFQRG_19600</name>
</gene>
<dbReference type="PANTHER" id="PTHR35800:SF1">
    <property type="entry name" value="RNA-BINDING PROTEIN KHPB"/>
    <property type="match status" value="1"/>
</dbReference>
<dbReference type="CDD" id="cd02414">
    <property type="entry name" value="KH-II_Jag"/>
    <property type="match status" value="1"/>
</dbReference>
<accession>A0ABW2Q0E7</accession>
<dbReference type="RefSeq" id="WP_380969317.1">
    <property type="nucleotide sequence ID" value="NZ_JBHTCO010000042.1"/>
</dbReference>
<evidence type="ECO:0000313" key="9">
    <source>
        <dbReference type="EMBL" id="MFC7395119.1"/>
    </source>
</evidence>
<dbReference type="Pfam" id="PF01424">
    <property type="entry name" value="R3H"/>
    <property type="match status" value="1"/>
</dbReference>
<comment type="caution">
    <text evidence="9">The sequence shown here is derived from an EMBL/GenBank/DDBJ whole genome shotgun (WGS) entry which is preliminary data.</text>
</comment>
<dbReference type="Pfam" id="PF13083">
    <property type="entry name" value="KH_KhpA-B"/>
    <property type="match status" value="1"/>
</dbReference>
<dbReference type="InterPro" id="IPR032782">
    <property type="entry name" value="KhpB_N"/>
</dbReference>
<organism evidence="9 10">
    <name type="scientific">Scopulibacillus cellulosilyticus</name>
    <dbReference type="NCBI Taxonomy" id="2665665"/>
    <lineage>
        <taxon>Bacteria</taxon>
        <taxon>Bacillati</taxon>
        <taxon>Bacillota</taxon>
        <taxon>Bacilli</taxon>
        <taxon>Bacillales</taxon>
        <taxon>Sporolactobacillaceae</taxon>
        <taxon>Scopulibacillus</taxon>
    </lineage>
</organism>
<dbReference type="InterPro" id="IPR039247">
    <property type="entry name" value="KhpB"/>
</dbReference>
<dbReference type="PROSITE" id="PS50823">
    <property type="entry name" value="KH_TYPE_2"/>
    <property type="match status" value="1"/>
</dbReference>
<dbReference type="SMART" id="SM01245">
    <property type="entry name" value="Jag_N"/>
    <property type="match status" value="1"/>
</dbReference>
<evidence type="ECO:0000259" key="8">
    <source>
        <dbReference type="PROSITE" id="PS51061"/>
    </source>
</evidence>
<evidence type="ECO:0000256" key="6">
    <source>
        <dbReference type="HAMAP-Rule" id="MF_00867"/>
    </source>
</evidence>
<comment type="domain">
    <text evidence="6">Has an N-terminal Jag-N domain and 2 RNA-binding domains (KH and R3H).</text>
</comment>
<feature type="domain" description="R3H" evidence="8">
    <location>
        <begin position="141"/>
        <end position="207"/>
    </location>
</feature>
<keyword evidence="5 6" id="KW-0961">Cell wall biogenesis/degradation</keyword>
<keyword evidence="3 6" id="KW-0133">Cell shape</keyword>
<dbReference type="EMBL" id="JBHTCO010000042">
    <property type="protein sequence ID" value="MFC7395119.1"/>
    <property type="molecule type" value="Genomic_DNA"/>
</dbReference>
<keyword evidence="4 6" id="KW-0143">Chaperone</keyword>
<dbReference type="PROSITE" id="PS51061">
    <property type="entry name" value="R3H"/>
    <property type="match status" value="1"/>
</dbReference>
<dbReference type="Pfam" id="PF14804">
    <property type="entry name" value="Jag_N"/>
    <property type="match status" value="1"/>
</dbReference>
<dbReference type="Gene3D" id="3.30.1370.50">
    <property type="entry name" value="R3H-like domain"/>
    <property type="match status" value="1"/>
</dbReference>
<dbReference type="InterPro" id="IPR004044">
    <property type="entry name" value="KH_dom_type_2"/>
</dbReference>
<protein>
    <recommendedName>
        <fullName evidence="6">RNA-binding protein KhpB</fullName>
    </recommendedName>
    <alternativeName>
        <fullName evidence="6">RNA-binding protein EloR</fullName>
    </alternativeName>
</protein>
<proteinExistence type="inferred from homology"/>
<dbReference type="InterPro" id="IPR038008">
    <property type="entry name" value="Jag_KH"/>
</dbReference>
<evidence type="ECO:0000256" key="4">
    <source>
        <dbReference type="ARBA" id="ARBA00023186"/>
    </source>
</evidence>
<dbReference type="SUPFAM" id="SSF54814">
    <property type="entry name" value="Prokaryotic type KH domain (KH-domain type II)"/>
    <property type="match status" value="1"/>
</dbReference>
<dbReference type="SMART" id="SM00393">
    <property type="entry name" value="R3H"/>
    <property type="match status" value="1"/>
</dbReference>
<reference evidence="10" key="1">
    <citation type="journal article" date="2019" name="Int. J. Syst. Evol. Microbiol.">
        <title>The Global Catalogue of Microorganisms (GCM) 10K type strain sequencing project: providing services to taxonomists for standard genome sequencing and annotation.</title>
        <authorList>
            <consortium name="The Broad Institute Genomics Platform"/>
            <consortium name="The Broad Institute Genome Sequencing Center for Infectious Disease"/>
            <person name="Wu L."/>
            <person name="Ma J."/>
        </authorList>
    </citation>
    <scope>NUCLEOTIDE SEQUENCE [LARGE SCALE GENOMIC DNA]</scope>
    <source>
        <strain evidence="10">CGMCC 1.16305</strain>
    </source>
</reference>
<evidence type="ECO:0000256" key="1">
    <source>
        <dbReference type="ARBA" id="ARBA00022490"/>
    </source>
</evidence>
<name>A0ABW2Q0E7_9BACL</name>
<dbReference type="InterPro" id="IPR001374">
    <property type="entry name" value="R3H_dom"/>
</dbReference>
<dbReference type="InterPro" id="IPR015946">
    <property type="entry name" value="KH_dom-like_a/b"/>
</dbReference>
<dbReference type="HAMAP" id="MF_00867">
    <property type="entry name" value="KhpB"/>
    <property type="match status" value="1"/>
</dbReference>
<comment type="subcellular location">
    <subcellularLocation>
        <location evidence="6">Cytoplasm</location>
    </subcellularLocation>
</comment>
<keyword evidence="2 6" id="KW-0694">RNA-binding</keyword>
<dbReference type="Gene3D" id="3.30.30.80">
    <property type="entry name" value="probable RNA-binding protein from clostridium symbiosum atcc 14940"/>
    <property type="match status" value="1"/>
</dbReference>
<feature type="region of interest" description="Jag_N domain" evidence="6">
    <location>
        <begin position="5"/>
        <end position="55"/>
    </location>
</feature>
<dbReference type="SUPFAM" id="SSF82708">
    <property type="entry name" value="R3H domain"/>
    <property type="match status" value="1"/>
</dbReference>
<comment type="function">
    <text evidence="6">A probable RNA chaperone. Forms a complex with KhpA which binds to cellular RNA and controls its expression. Plays a role in peptidoglycan (PG) homeostasis and cell length regulation.</text>
</comment>
<keyword evidence="10" id="KW-1185">Reference proteome</keyword>
<feature type="domain" description="KH type-2" evidence="7">
    <location>
        <begin position="64"/>
        <end position="140"/>
    </location>
</feature>